<dbReference type="RefSeq" id="WP_344173615.1">
    <property type="nucleotide sequence ID" value="NZ_BAAARY010000016.1"/>
</dbReference>
<evidence type="ECO:0000313" key="1">
    <source>
        <dbReference type="EMBL" id="GAA2529141.1"/>
    </source>
</evidence>
<dbReference type="EMBL" id="BAAARY010000016">
    <property type="protein sequence ID" value="GAA2529141.1"/>
    <property type="molecule type" value="Genomic_DNA"/>
</dbReference>
<gene>
    <name evidence="1" type="ORF">GCM10010201_30390</name>
</gene>
<proteinExistence type="predicted"/>
<sequence>MVDPSAAAWEPTLKVEKGTTVFLSYGGIPNPQINTTKLDKAASLVLRVECNFGEIEIRVSLEDGDHSIRKPCDMRVHEEPLGEAPAGMPMEIRTFGADGMRYAVEVRSSKLS</sequence>
<name>A0ABN3NQS9_9ACTN</name>
<evidence type="ECO:0000313" key="2">
    <source>
        <dbReference type="Proteomes" id="UP001499978"/>
    </source>
</evidence>
<protein>
    <submittedName>
        <fullName evidence="1">Uncharacterized protein</fullName>
    </submittedName>
</protein>
<reference evidence="1 2" key="1">
    <citation type="journal article" date="2019" name="Int. J. Syst. Evol. Microbiol.">
        <title>The Global Catalogue of Microorganisms (GCM) 10K type strain sequencing project: providing services to taxonomists for standard genome sequencing and annotation.</title>
        <authorList>
            <consortium name="The Broad Institute Genomics Platform"/>
            <consortium name="The Broad Institute Genome Sequencing Center for Infectious Disease"/>
            <person name="Wu L."/>
            <person name="Ma J."/>
        </authorList>
    </citation>
    <scope>NUCLEOTIDE SEQUENCE [LARGE SCALE GENOMIC DNA]</scope>
    <source>
        <strain evidence="1 2">JCM 3367</strain>
    </source>
</reference>
<comment type="caution">
    <text evidence="1">The sequence shown here is derived from an EMBL/GenBank/DDBJ whole genome shotgun (WGS) entry which is preliminary data.</text>
</comment>
<organism evidence="1 2">
    <name type="scientific">Pilimelia columellifera subsp. columellifera</name>
    <dbReference type="NCBI Taxonomy" id="706583"/>
    <lineage>
        <taxon>Bacteria</taxon>
        <taxon>Bacillati</taxon>
        <taxon>Actinomycetota</taxon>
        <taxon>Actinomycetes</taxon>
        <taxon>Micromonosporales</taxon>
        <taxon>Micromonosporaceae</taxon>
        <taxon>Pilimelia</taxon>
    </lineage>
</organism>
<keyword evidence="2" id="KW-1185">Reference proteome</keyword>
<dbReference type="Proteomes" id="UP001499978">
    <property type="component" value="Unassembled WGS sequence"/>
</dbReference>
<accession>A0ABN3NQS9</accession>